<organism evidence="3 4">
    <name type="scientific">Lineolata rhizophorae</name>
    <dbReference type="NCBI Taxonomy" id="578093"/>
    <lineage>
        <taxon>Eukaryota</taxon>
        <taxon>Fungi</taxon>
        <taxon>Dikarya</taxon>
        <taxon>Ascomycota</taxon>
        <taxon>Pezizomycotina</taxon>
        <taxon>Dothideomycetes</taxon>
        <taxon>Dothideomycetes incertae sedis</taxon>
        <taxon>Lineolatales</taxon>
        <taxon>Lineolataceae</taxon>
        <taxon>Lineolata</taxon>
    </lineage>
</organism>
<dbReference type="InterPro" id="IPR041588">
    <property type="entry name" value="Integrase_H2C2"/>
</dbReference>
<feature type="region of interest" description="Disordered" evidence="1">
    <location>
        <begin position="351"/>
        <end position="442"/>
    </location>
</feature>
<sequence length="442" mass="48528">MPAMLEDPKAARISSPPGLEPGRDLMPRVMTLRDKFSIATVVPFYSLEQVPLSLLSYLCDQLNVEIERGDTYPMTEPFTLEAFGPYWFSNFGAIMFRGEAGNAEKIKEDDVGGYDWTKNCLGSFYIKPNYPGRSSHVCNGGFLVTDASRNQGVGKAMGKIYIEWAHSLGYTYSVFNLVYETNVVSCRIWDSLGFKKIGRVPGAGSLKSQEGKLVDAIIYGRDLTQDLPINDDGNIERFMMIKHYLSTNEYPDGIDRKTKAYLRTCGSSGYGIDESGRLVHKGKQVIMSLQEQRKIAKEAHGDGHLGVNKITKQLAAEYFWPGIKYTCLNVIHNCESCQVAMKEGLRGGYSKGSTANNENSSSYAGNKSSPNPCADETNIKLQPVSRATQTDFAPTSQHQQQLAASDAQDLVQPSRGAQSLKASPKAENLGQSAGRKNGTDGS</sequence>
<feature type="compositionally biased region" description="Polar residues" evidence="1">
    <location>
        <begin position="385"/>
        <end position="395"/>
    </location>
</feature>
<feature type="compositionally biased region" description="Polar residues" evidence="1">
    <location>
        <begin position="351"/>
        <end position="371"/>
    </location>
</feature>
<feature type="region of interest" description="Disordered" evidence="1">
    <location>
        <begin position="1"/>
        <end position="21"/>
    </location>
</feature>
<gene>
    <name evidence="3" type="ORF">BDY21DRAFT_282380</name>
</gene>
<feature type="domain" description="N-acetyltransferase" evidence="2">
    <location>
        <begin position="62"/>
        <end position="224"/>
    </location>
</feature>
<keyword evidence="4" id="KW-1185">Reference proteome</keyword>
<feature type="compositionally biased region" description="Basic and acidic residues" evidence="1">
    <location>
        <begin position="1"/>
        <end position="10"/>
    </location>
</feature>
<dbReference type="InterPro" id="IPR052742">
    <property type="entry name" value="Mito_N-acetyltransferase"/>
</dbReference>
<name>A0A6A6P6R3_9PEZI</name>
<evidence type="ECO:0000313" key="3">
    <source>
        <dbReference type="EMBL" id="KAF2459675.1"/>
    </source>
</evidence>
<dbReference type="AlphaFoldDB" id="A0A6A6P6R3"/>
<dbReference type="InterPro" id="IPR016181">
    <property type="entry name" value="Acyl_CoA_acyltransferase"/>
</dbReference>
<dbReference type="PROSITE" id="PS51186">
    <property type="entry name" value="GNAT"/>
    <property type="match status" value="1"/>
</dbReference>
<dbReference type="GO" id="GO:0005634">
    <property type="term" value="C:nucleus"/>
    <property type="evidence" value="ECO:0007669"/>
    <property type="project" value="TreeGrafter"/>
</dbReference>
<dbReference type="InterPro" id="IPR000182">
    <property type="entry name" value="GNAT_dom"/>
</dbReference>
<dbReference type="Gene3D" id="1.10.340.70">
    <property type="match status" value="1"/>
</dbReference>
<dbReference type="Proteomes" id="UP000799766">
    <property type="component" value="Unassembled WGS sequence"/>
</dbReference>
<dbReference type="Pfam" id="PF00583">
    <property type="entry name" value="Acetyltransf_1"/>
    <property type="match status" value="1"/>
</dbReference>
<dbReference type="OrthoDB" id="10264707at2759"/>
<dbReference type="PANTHER" id="PTHR43138:SF2">
    <property type="entry name" value="PROTEIN SPT10"/>
    <property type="match status" value="1"/>
</dbReference>
<dbReference type="EMBL" id="MU001675">
    <property type="protein sequence ID" value="KAF2459675.1"/>
    <property type="molecule type" value="Genomic_DNA"/>
</dbReference>
<evidence type="ECO:0000256" key="1">
    <source>
        <dbReference type="SAM" id="MobiDB-lite"/>
    </source>
</evidence>
<dbReference type="Pfam" id="PF17921">
    <property type="entry name" value="Integrase_H2C2"/>
    <property type="match status" value="1"/>
</dbReference>
<accession>A0A6A6P6R3</accession>
<evidence type="ECO:0000313" key="4">
    <source>
        <dbReference type="Proteomes" id="UP000799766"/>
    </source>
</evidence>
<evidence type="ECO:0000259" key="2">
    <source>
        <dbReference type="PROSITE" id="PS51186"/>
    </source>
</evidence>
<dbReference type="SUPFAM" id="SSF55729">
    <property type="entry name" value="Acyl-CoA N-acyltransferases (Nat)"/>
    <property type="match status" value="1"/>
</dbReference>
<dbReference type="Gene3D" id="3.40.630.30">
    <property type="match status" value="1"/>
</dbReference>
<dbReference type="PANTHER" id="PTHR43138">
    <property type="entry name" value="ACETYLTRANSFERASE, GNAT FAMILY"/>
    <property type="match status" value="1"/>
</dbReference>
<feature type="compositionally biased region" description="Low complexity" evidence="1">
    <location>
        <begin position="396"/>
        <end position="412"/>
    </location>
</feature>
<reference evidence="3" key="1">
    <citation type="journal article" date="2020" name="Stud. Mycol.">
        <title>101 Dothideomycetes genomes: a test case for predicting lifestyles and emergence of pathogens.</title>
        <authorList>
            <person name="Haridas S."/>
            <person name="Albert R."/>
            <person name="Binder M."/>
            <person name="Bloem J."/>
            <person name="Labutti K."/>
            <person name="Salamov A."/>
            <person name="Andreopoulos B."/>
            <person name="Baker S."/>
            <person name="Barry K."/>
            <person name="Bills G."/>
            <person name="Bluhm B."/>
            <person name="Cannon C."/>
            <person name="Castanera R."/>
            <person name="Culley D."/>
            <person name="Daum C."/>
            <person name="Ezra D."/>
            <person name="Gonzalez J."/>
            <person name="Henrissat B."/>
            <person name="Kuo A."/>
            <person name="Liang C."/>
            <person name="Lipzen A."/>
            <person name="Lutzoni F."/>
            <person name="Magnuson J."/>
            <person name="Mondo S."/>
            <person name="Nolan M."/>
            <person name="Ohm R."/>
            <person name="Pangilinan J."/>
            <person name="Park H.-J."/>
            <person name="Ramirez L."/>
            <person name="Alfaro M."/>
            <person name="Sun H."/>
            <person name="Tritt A."/>
            <person name="Yoshinaga Y."/>
            <person name="Zwiers L.-H."/>
            <person name="Turgeon B."/>
            <person name="Goodwin S."/>
            <person name="Spatafora J."/>
            <person name="Crous P."/>
            <person name="Grigoriev I."/>
        </authorList>
    </citation>
    <scope>NUCLEOTIDE SEQUENCE</scope>
    <source>
        <strain evidence="3">ATCC 16933</strain>
    </source>
</reference>
<dbReference type="GO" id="GO:0016747">
    <property type="term" value="F:acyltransferase activity, transferring groups other than amino-acyl groups"/>
    <property type="evidence" value="ECO:0007669"/>
    <property type="project" value="InterPro"/>
</dbReference>
<proteinExistence type="predicted"/>
<protein>
    <recommendedName>
        <fullName evidence="2">N-acetyltransferase domain-containing protein</fullName>
    </recommendedName>
</protein>